<evidence type="ECO:0000256" key="4">
    <source>
        <dbReference type="ARBA" id="ARBA00023136"/>
    </source>
</evidence>
<dbReference type="Proteomes" id="UP000578449">
    <property type="component" value="Unassembled WGS sequence"/>
</dbReference>
<feature type="transmembrane region" description="Helical" evidence="6">
    <location>
        <begin position="64"/>
        <end position="84"/>
    </location>
</feature>
<protein>
    <submittedName>
        <fullName evidence="8">O-antigen ligase</fullName>
    </submittedName>
</protein>
<keyword evidence="3 6" id="KW-1133">Transmembrane helix</keyword>
<evidence type="ECO:0000256" key="5">
    <source>
        <dbReference type="SAM" id="MobiDB-lite"/>
    </source>
</evidence>
<keyword evidence="9" id="KW-1185">Reference proteome</keyword>
<organism evidence="8 9">
    <name type="scientific">Thermocatellispora tengchongensis</name>
    <dbReference type="NCBI Taxonomy" id="1073253"/>
    <lineage>
        <taxon>Bacteria</taxon>
        <taxon>Bacillati</taxon>
        <taxon>Actinomycetota</taxon>
        <taxon>Actinomycetes</taxon>
        <taxon>Streptosporangiales</taxon>
        <taxon>Streptosporangiaceae</taxon>
        <taxon>Thermocatellispora</taxon>
    </lineage>
</organism>
<dbReference type="RefSeq" id="WP_185056719.1">
    <property type="nucleotide sequence ID" value="NZ_BAABIX010000052.1"/>
</dbReference>
<name>A0A840PLT4_9ACTN</name>
<feature type="transmembrane region" description="Helical" evidence="6">
    <location>
        <begin position="130"/>
        <end position="150"/>
    </location>
</feature>
<accession>A0A840PLT4</accession>
<evidence type="ECO:0000256" key="6">
    <source>
        <dbReference type="SAM" id="Phobius"/>
    </source>
</evidence>
<evidence type="ECO:0000313" key="8">
    <source>
        <dbReference type="EMBL" id="MBB5139909.1"/>
    </source>
</evidence>
<dbReference type="EMBL" id="JACHGN010000034">
    <property type="protein sequence ID" value="MBB5139909.1"/>
    <property type="molecule type" value="Genomic_DNA"/>
</dbReference>
<evidence type="ECO:0000256" key="3">
    <source>
        <dbReference type="ARBA" id="ARBA00022989"/>
    </source>
</evidence>
<feature type="transmembrane region" description="Helical" evidence="6">
    <location>
        <begin position="423"/>
        <end position="443"/>
    </location>
</feature>
<feature type="transmembrane region" description="Helical" evidence="6">
    <location>
        <begin position="96"/>
        <end position="115"/>
    </location>
</feature>
<dbReference type="Pfam" id="PF04932">
    <property type="entry name" value="Wzy_C"/>
    <property type="match status" value="1"/>
</dbReference>
<feature type="domain" description="O-antigen ligase-related" evidence="7">
    <location>
        <begin position="248"/>
        <end position="377"/>
    </location>
</feature>
<sequence length="463" mass="49774">MTVAVTTTAPQQGALLPPPRRLPGRHSLRPPRMVQIDPVSVLTVFLITLLVLPARYIVGPLGGAGTPATVMAVLMLVWYALSTLSPRWTPLRGPQPLRHVILFFALALLAGYVAGTTRPLSADELNTADMALIQLAGWAGIALVTADGIAGMDRLEDIRHRLVIGAAFVASIGLIQFFTGIEPSRFLALPGLVENGASMLFEREDFFRPMGTATHPIEMGMVLAMVLPLALHGALYGPERMRRRRWIMVVLIAVAAPMSVSRSALLGLAVALIVLLPVWPPAWRLRALLITGIGVILMRLAVPGLIGTVLNLVTVIGEDDSTVARTDDYAEVVRAWAVRPFFGQGTGTYLPTIYRVLDNQYLLTLVEAGLVGLLALLALLCSGWMLARGARRASADPAARHLAQCLAASVAVAIFGFGTFDAFSFPMISNVLFLILGFCGALWRLQTRGEQPAPVARGIIPRL</sequence>
<feature type="region of interest" description="Disordered" evidence="5">
    <location>
        <begin position="1"/>
        <end position="23"/>
    </location>
</feature>
<dbReference type="PANTHER" id="PTHR37422">
    <property type="entry name" value="TEICHURONIC ACID BIOSYNTHESIS PROTEIN TUAE"/>
    <property type="match status" value="1"/>
</dbReference>
<evidence type="ECO:0000256" key="2">
    <source>
        <dbReference type="ARBA" id="ARBA00022692"/>
    </source>
</evidence>
<dbReference type="AlphaFoldDB" id="A0A840PLT4"/>
<evidence type="ECO:0000259" key="7">
    <source>
        <dbReference type="Pfam" id="PF04932"/>
    </source>
</evidence>
<gene>
    <name evidence="8" type="ORF">HNP84_009673</name>
</gene>
<keyword evidence="4 6" id="KW-0472">Membrane</keyword>
<keyword evidence="2 6" id="KW-0812">Transmembrane</keyword>
<dbReference type="PANTHER" id="PTHR37422:SF13">
    <property type="entry name" value="LIPOPOLYSACCHARIDE BIOSYNTHESIS PROTEIN PA4999-RELATED"/>
    <property type="match status" value="1"/>
</dbReference>
<dbReference type="InterPro" id="IPR007016">
    <property type="entry name" value="O-antigen_ligase-rel_domated"/>
</dbReference>
<feature type="transmembrane region" description="Helical" evidence="6">
    <location>
        <begin position="249"/>
        <end position="279"/>
    </location>
</feature>
<feature type="compositionally biased region" description="Polar residues" evidence="5">
    <location>
        <begin position="1"/>
        <end position="11"/>
    </location>
</feature>
<dbReference type="InterPro" id="IPR051533">
    <property type="entry name" value="WaaL-like"/>
</dbReference>
<evidence type="ECO:0000256" key="1">
    <source>
        <dbReference type="ARBA" id="ARBA00004141"/>
    </source>
</evidence>
<feature type="transmembrane region" description="Helical" evidence="6">
    <location>
        <begin position="219"/>
        <end position="237"/>
    </location>
</feature>
<keyword evidence="8" id="KW-0436">Ligase</keyword>
<proteinExistence type="predicted"/>
<dbReference type="GO" id="GO:0016874">
    <property type="term" value="F:ligase activity"/>
    <property type="evidence" value="ECO:0007669"/>
    <property type="project" value="UniProtKB-KW"/>
</dbReference>
<feature type="transmembrane region" description="Helical" evidence="6">
    <location>
        <begin position="39"/>
        <end position="58"/>
    </location>
</feature>
<feature type="transmembrane region" description="Helical" evidence="6">
    <location>
        <begin position="361"/>
        <end position="386"/>
    </location>
</feature>
<feature type="transmembrane region" description="Helical" evidence="6">
    <location>
        <begin position="162"/>
        <end position="181"/>
    </location>
</feature>
<dbReference type="GO" id="GO:0016020">
    <property type="term" value="C:membrane"/>
    <property type="evidence" value="ECO:0007669"/>
    <property type="project" value="UniProtKB-SubCell"/>
</dbReference>
<comment type="caution">
    <text evidence="8">The sequence shown here is derived from an EMBL/GenBank/DDBJ whole genome shotgun (WGS) entry which is preliminary data.</text>
</comment>
<comment type="subcellular location">
    <subcellularLocation>
        <location evidence="1">Membrane</location>
        <topology evidence="1">Multi-pass membrane protein</topology>
    </subcellularLocation>
</comment>
<evidence type="ECO:0000313" key="9">
    <source>
        <dbReference type="Proteomes" id="UP000578449"/>
    </source>
</evidence>
<reference evidence="8 9" key="1">
    <citation type="submission" date="2020-08" db="EMBL/GenBank/DDBJ databases">
        <title>Genomic Encyclopedia of Type Strains, Phase IV (KMG-IV): sequencing the most valuable type-strain genomes for metagenomic binning, comparative biology and taxonomic classification.</title>
        <authorList>
            <person name="Goeker M."/>
        </authorList>
    </citation>
    <scope>NUCLEOTIDE SEQUENCE [LARGE SCALE GENOMIC DNA]</scope>
    <source>
        <strain evidence="8 9">DSM 45615</strain>
    </source>
</reference>